<keyword evidence="3" id="KW-1185">Reference proteome</keyword>
<sequence length="960" mass="104397">MSEKYTSPILKGFTIKAYLQGEASDSQASSRRAYEDAGDGDEVIDPPYFPPSPPSAGDPPPPPDPDEHPQTPPPVDDDGDEPDPDHPELNVRITNKLASLCHGDQLPVSGVVDGPFGITKVVLLINGEVVEEKKGVGDRTEMAYNFKVPTDKYLMGGTISIEVKGYDSKGNVDTDSYVLSLKDCTIPPPPVKVRDCMLFDTLLVQYYHRDTKTLESIDIPYDWLPYELDNGNGDKVTFGWNAANNGVIVMMTESYDSSGTAFQLSSIGVVYKDNYDKEITTWAAAVASKSNGAKNVGAMLGEPSSKNPSVWITAAQNGDFSTAPAIGAQNDYVIFTFDADFTSKHCLISHDFKPGDHTKDLDLTDPPVEPYDPDNGPQRDCLLWDGIIVQFYDPNTDKLERAVIPMDGLGSTPVMMGDVKMMIGWSDMFNGVTVMVKQLKEGAGSYNAHVTGVAIKFSDYYGNSKEAWSQEVAFATEGTRHYELMVGEPKEIVNCPWISEIKAGNYANAPSMMNVNDYVAFKFMEEFTNNHCPIDDSKQNDDDIGIDPANPPNVPHVYIEPFPFSHIQACIMDAIQVKGYAEDFDGLKEVKFFFTGDLIDMSPYRIIGTGQKRIDFNFTINTSSLQPGDYRVTGWATNNSDQVSPTVVSTPNKPIMEFTLMNCSPDITISTLIDTCNDVSWTFSGSVSAQRRIKSYKVVDNLGRTWTQQNVNGSTTTGSYSITVPANTYTGGQTITLTATVEDMEGRTDMATTTIFIRQCTPPPTIDAVVSGIECSNKDLAVGMNVIGGDSRGVSTVKISDTTGHVWYTGNGAFGVRSFSTTISKDTLSPGMYTFIFEVTMVGGTTASTTKQVNIITCSSDGNVYACGVQSQSGGAGTTTNFHKLGGTPGNVVIDYNMQTVPDEMQVYYQDMLVAQTGGPVSGTNSLSFYYNPYNGVDFIKVVVIGSGSTAWSYKVLCPV</sequence>
<feature type="compositionally biased region" description="Pro residues" evidence="1">
    <location>
        <begin position="47"/>
        <end position="63"/>
    </location>
</feature>
<dbReference type="RefSeq" id="WP_162645761.1">
    <property type="nucleotide sequence ID" value="NZ_CP048288.1"/>
</dbReference>
<keyword evidence="2" id="KW-0614">Plasmid</keyword>
<dbReference type="AlphaFoldDB" id="A0A6C0PAS6"/>
<reference evidence="2 3" key="1">
    <citation type="submission" date="2020-02" db="EMBL/GenBank/DDBJ databases">
        <title>Paenibacillus sp. nov., isolated from rhizosphere soil of tomato.</title>
        <authorList>
            <person name="Weon H.-Y."/>
            <person name="Lee S.A."/>
        </authorList>
    </citation>
    <scope>NUCLEOTIDE SEQUENCE [LARGE SCALE GENOMIC DNA]</scope>
    <source>
        <strain evidence="2 3">14171R-81</strain>
        <plasmid evidence="2 3">unnamed2</plasmid>
    </source>
</reference>
<evidence type="ECO:0000313" key="2">
    <source>
        <dbReference type="EMBL" id="QHW35628.1"/>
    </source>
</evidence>
<dbReference type="EMBL" id="CP048288">
    <property type="protein sequence ID" value="QHW35628.1"/>
    <property type="molecule type" value="Genomic_DNA"/>
</dbReference>
<dbReference type="Proteomes" id="UP000479114">
    <property type="component" value="Plasmid unnamed2"/>
</dbReference>
<geneLocation type="plasmid" evidence="2 3">
    <name>unnamed2</name>
</geneLocation>
<gene>
    <name evidence="2" type="ORF">GZH47_32540</name>
</gene>
<protein>
    <submittedName>
        <fullName evidence="2">Uncharacterized protein</fullName>
    </submittedName>
</protein>
<accession>A0A6C0PAS6</accession>
<evidence type="ECO:0000256" key="1">
    <source>
        <dbReference type="SAM" id="MobiDB-lite"/>
    </source>
</evidence>
<feature type="region of interest" description="Disordered" evidence="1">
    <location>
        <begin position="19"/>
        <end position="89"/>
    </location>
</feature>
<name>A0A6C0PAS6_9BACL</name>
<evidence type="ECO:0000313" key="3">
    <source>
        <dbReference type="Proteomes" id="UP000479114"/>
    </source>
</evidence>
<proteinExistence type="predicted"/>
<dbReference type="KEGG" id="prz:GZH47_32540"/>
<organism evidence="2 3">
    <name type="scientific">Paenibacillus rhizovicinus</name>
    <dbReference type="NCBI Taxonomy" id="2704463"/>
    <lineage>
        <taxon>Bacteria</taxon>
        <taxon>Bacillati</taxon>
        <taxon>Bacillota</taxon>
        <taxon>Bacilli</taxon>
        <taxon>Bacillales</taxon>
        <taxon>Paenibacillaceae</taxon>
        <taxon>Paenibacillus</taxon>
    </lineage>
</organism>